<feature type="domain" description="HTH cro/C1-type" evidence="1">
    <location>
        <begin position="67"/>
        <end position="121"/>
    </location>
</feature>
<reference evidence="2" key="1">
    <citation type="submission" date="2021-10" db="EMBL/GenBank/DDBJ databases">
        <title>Streptomyces nigrumlapis sp.nov.,an antimicrobial producing actinobacterium isolated from Black Gobi rocks.</title>
        <authorList>
            <person name="Wen Y."/>
            <person name="Zhang W."/>
            <person name="Liu X.G."/>
        </authorList>
    </citation>
    <scope>NUCLEOTIDE SEQUENCE</scope>
    <source>
        <strain evidence="2">ST13-2-2</strain>
    </source>
</reference>
<dbReference type="PROSITE" id="PS50943">
    <property type="entry name" value="HTH_CROC1"/>
    <property type="match status" value="1"/>
</dbReference>
<gene>
    <name evidence="2" type="ORF">K9S39_35995</name>
</gene>
<dbReference type="Gene3D" id="1.25.40.10">
    <property type="entry name" value="Tetratricopeptide repeat domain"/>
    <property type="match status" value="1"/>
</dbReference>
<dbReference type="Pfam" id="PF13560">
    <property type="entry name" value="HTH_31"/>
    <property type="match status" value="1"/>
</dbReference>
<evidence type="ECO:0000259" key="1">
    <source>
        <dbReference type="PROSITE" id="PS50943"/>
    </source>
</evidence>
<name>A0ABY4MJI3_9ACTN</name>
<dbReference type="InterPro" id="IPR001387">
    <property type="entry name" value="Cro/C1-type_HTH"/>
</dbReference>
<dbReference type="InterPro" id="IPR010982">
    <property type="entry name" value="Lambda_DNA-bd_dom_sf"/>
</dbReference>
<dbReference type="Gene3D" id="1.10.260.40">
    <property type="entry name" value="lambda repressor-like DNA-binding domains"/>
    <property type="match status" value="1"/>
</dbReference>
<organism evidence="2 3">
    <name type="scientific">Streptomyces halobius</name>
    <dbReference type="NCBI Taxonomy" id="2879846"/>
    <lineage>
        <taxon>Bacteria</taxon>
        <taxon>Bacillati</taxon>
        <taxon>Actinomycetota</taxon>
        <taxon>Actinomycetes</taxon>
        <taxon>Kitasatosporales</taxon>
        <taxon>Streptomycetaceae</taxon>
        <taxon>Streptomyces</taxon>
    </lineage>
</organism>
<dbReference type="SMART" id="SM00530">
    <property type="entry name" value="HTH_XRE"/>
    <property type="match status" value="1"/>
</dbReference>
<evidence type="ECO:0000313" key="2">
    <source>
        <dbReference type="EMBL" id="UQA96565.1"/>
    </source>
</evidence>
<keyword evidence="3" id="KW-1185">Reference proteome</keyword>
<dbReference type="InterPro" id="IPR011990">
    <property type="entry name" value="TPR-like_helical_dom_sf"/>
</dbReference>
<dbReference type="SUPFAM" id="SSF47413">
    <property type="entry name" value="lambda repressor-like DNA-binding domains"/>
    <property type="match status" value="1"/>
</dbReference>
<accession>A0ABY4MJI3</accession>
<dbReference type="SUPFAM" id="SSF48452">
    <property type="entry name" value="TPR-like"/>
    <property type="match status" value="1"/>
</dbReference>
<protein>
    <submittedName>
        <fullName evidence="2">Helix-turn-helix transcriptional regulator</fullName>
    </submittedName>
</protein>
<dbReference type="EMBL" id="CP086322">
    <property type="protein sequence ID" value="UQA96565.1"/>
    <property type="molecule type" value="Genomic_DNA"/>
</dbReference>
<sequence length="481" mass="52720">MSGERRCLKCGCRLSRYNPDERELCGACARGVPSSTTPELPSIPTRVWSNPGIQEALRVLDFGQVSRLLRQLARLRQDDLARLTGLSQGYLSQLESGARRLTRLDKTQAFLNALDVPVELRPLAPGSAPVREAPEPDREEADHLRSLATGAAQSSSAFAEFMSSSNVSADELEQFGFTLARIATDYVHAPLLPLFTELVAVRDDLFERLQGRQRPQQSRELFMLAGTACLLLAHASQNLGEQASAMAQIRTARACAEQADHTGLRAWTTGTAALITEWSPQNRMALKLTEHAAELAPAGEARIRIAAIEARAAARIGDRELSLAAIDRMRQAREETPLHDEVEQFGGLLTFPLAKQDYYLGGTYTLLGKYEEAHQHSTEAIAAYRSGPREERSYGDEALAHIDLITTGILQGDPAGATTALQHVLDLPPQMRIRQLGSAMDRLSSLVRRTDLKGNRTIGQLADLIHGYQVIDGTGALRSER</sequence>
<evidence type="ECO:0000313" key="3">
    <source>
        <dbReference type="Proteomes" id="UP000830115"/>
    </source>
</evidence>
<dbReference type="CDD" id="cd00093">
    <property type="entry name" value="HTH_XRE"/>
    <property type="match status" value="1"/>
</dbReference>
<dbReference type="Proteomes" id="UP000830115">
    <property type="component" value="Chromosome"/>
</dbReference>
<proteinExistence type="predicted"/>